<name>A0A841C0M4_9ACTN</name>
<dbReference type="InterPro" id="IPR024344">
    <property type="entry name" value="MDMPI_metal-binding"/>
</dbReference>
<sequence>MTTTAPGPAGLLPALLAGAADSAERLSAHADLLDDATVRGDSALPTWSRGHVLNHLARHADSLRRTAEAASRGEVVEAYEGGAAGRAAEIEAGAGRSAAELAADLRESGARLAEAWHRLDPSLWQAPTKALTGLRPLFMGVASRWLELEIHHVDLDLGYAPTDWPDNFVSAALPIIINGLPGRASADRPAPATTWLLWSTDLATGWSVDTTTTPASVQPAAERAEAAFVVEGPGHALLAWLLGRSDGTTLTATSPAALALPGHYPFP</sequence>
<dbReference type="GO" id="GO:0050077">
    <property type="term" value="F:maleylpyruvate isomerase activity"/>
    <property type="evidence" value="ECO:0007669"/>
    <property type="project" value="UniProtKB-EC"/>
</dbReference>
<keyword evidence="2" id="KW-0670">Pyruvate</keyword>
<keyword evidence="2" id="KW-0413">Isomerase</keyword>
<dbReference type="InterPro" id="IPR017517">
    <property type="entry name" value="Maleyloyr_isom"/>
</dbReference>
<dbReference type="InterPro" id="IPR034660">
    <property type="entry name" value="DinB/YfiT-like"/>
</dbReference>
<dbReference type="Pfam" id="PF11716">
    <property type="entry name" value="MDMPI_N"/>
    <property type="match status" value="1"/>
</dbReference>
<evidence type="ECO:0000313" key="3">
    <source>
        <dbReference type="Proteomes" id="UP000587527"/>
    </source>
</evidence>
<dbReference type="Gene3D" id="1.20.120.450">
    <property type="entry name" value="dinb family like domain"/>
    <property type="match status" value="1"/>
</dbReference>
<reference evidence="2 3" key="1">
    <citation type="submission" date="2020-08" db="EMBL/GenBank/DDBJ databases">
        <title>Sequencing the genomes of 1000 actinobacteria strains.</title>
        <authorList>
            <person name="Klenk H.-P."/>
        </authorList>
    </citation>
    <scope>NUCLEOTIDE SEQUENCE [LARGE SCALE GENOMIC DNA]</scope>
    <source>
        <strain evidence="2 3">DSM 45362</strain>
    </source>
</reference>
<dbReference type="SUPFAM" id="SSF109854">
    <property type="entry name" value="DinB/YfiT-like putative metalloenzymes"/>
    <property type="match status" value="1"/>
</dbReference>
<dbReference type="NCBIfam" id="TIGR03083">
    <property type="entry name" value="maleylpyruvate isomerase family mycothiol-dependent enzyme"/>
    <property type="match status" value="1"/>
</dbReference>
<dbReference type="RefSeq" id="WP_184842750.1">
    <property type="nucleotide sequence ID" value="NZ_JACHMN010000003.1"/>
</dbReference>
<keyword evidence="3" id="KW-1185">Reference proteome</keyword>
<accession>A0A841C0M4</accession>
<proteinExistence type="predicted"/>
<gene>
    <name evidence="2" type="ORF">F4553_006137</name>
</gene>
<organism evidence="2 3">
    <name type="scientific">Allocatelliglobosispora scoriae</name>
    <dbReference type="NCBI Taxonomy" id="643052"/>
    <lineage>
        <taxon>Bacteria</taxon>
        <taxon>Bacillati</taxon>
        <taxon>Actinomycetota</taxon>
        <taxon>Actinomycetes</taxon>
        <taxon>Micromonosporales</taxon>
        <taxon>Micromonosporaceae</taxon>
        <taxon>Allocatelliglobosispora</taxon>
    </lineage>
</organism>
<dbReference type="EMBL" id="JACHMN010000003">
    <property type="protein sequence ID" value="MBB5872703.1"/>
    <property type="molecule type" value="Genomic_DNA"/>
</dbReference>
<dbReference type="AlphaFoldDB" id="A0A841C0M4"/>
<dbReference type="EC" id="5.2.1.4" evidence="2"/>
<feature type="domain" description="Mycothiol-dependent maleylpyruvate isomerase metal-binding" evidence="1">
    <location>
        <begin position="20"/>
        <end position="155"/>
    </location>
</feature>
<evidence type="ECO:0000259" key="1">
    <source>
        <dbReference type="Pfam" id="PF11716"/>
    </source>
</evidence>
<protein>
    <submittedName>
        <fullName evidence="2">Maleylpyruvate isomerase</fullName>
        <ecNumber evidence="2">5.2.1.4</ecNumber>
    </submittedName>
</protein>
<dbReference type="GO" id="GO:0046872">
    <property type="term" value="F:metal ion binding"/>
    <property type="evidence" value="ECO:0007669"/>
    <property type="project" value="InterPro"/>
</dbReference>
<comment type="caution">
    <text evidence="2">The sequence shown here is derived from an EMBL/GenBank/DDBJ whole genome shotgun (WGS) entry which is preliminary data.</text>
</comment>
<dbReference type="Proteomes" id="UP000587527">
    <property type="component" value="Unassembled WGS sequence"/>
</dbReference>
<evidence type="ECO:0000313" key="2">
    <source>
        <dbReference type="EMBL" id="MBB5872703.1"/>
    </source>
</evidence>